<dbReference type="EMBL" id="CAUJNA010001802">
    <property type="protein sequence ID" value="CAJ1389089.1"/>
    <property type="molecule type" value="Genomic_DNA"/>
</dbReference>
<keyword evidence="1" id="KW-1133">Transmembrane helix</keyword>
<dbReference type="AlphaFoldDB" id="A0AA36IMC0"/>
<evidence type="ECO:0000256" key="1">
    <source>
        <dbReference type="SAM" id="Phobius"/>
    </source>
</evidence>
<keyword evidence="1" id="KW-0812">Transmembrane</keyword>
<dbReference type="Proteomes" id="UP001178507">
    <property type="component" value="Unassembled WGS sequence"/>
</dbReference>
<sequence>AVSAVAAVDTQGASAELVVLVPGLRNFQRAQQLRSSLDWLRHQNLSFHCVVYSYKDYIQLPVTSEFLEPCSLQIHRGAWMDHLKLRVPEIDRAKYVLHWIDSIVPGPNLDLKTMMRVMEEQSFQLLSPSFRSEPSLLEVTATGEVSSLLETKDQVFMTQMANRHSGRVLEWLEFQFSLFSREAFLCKQQFIRNHSDIIHLGWGVDMVTPRACSMKVGIFDSMTMRKNRLDSESSYDYKAARAEMHYLLARSTSKYGYIHEYPNLLGYFDVEPPLIRRQEDASIPMHQTLLLVLLAMLVAGLFLSLGDLSDLGVCLTFCALQLFHVFLLKYLLSGALNAPAPFALAVPQLLAAAAVGAVRARSAPFAATSHGALAAAAAGGANLSLAFLDLPLVLALRSSGIFLATALLRRNPGRLHLALLSLTLLLTLGLLSSAPWSLGTALGVLGAFAAAPPQDLAGLGDGPAASRASVGALALALPALIYPHPTASGLQTDWQVLQQVGLGRAAAAGAIAAVSAGSCEAARGFYRQISVKQQAAVFSLLGGASLAAVYLLEDSPPLGAAAGGCCVALALAVAWEEELGSPKSA</sequence>
<reference evidence="2" key="1">
    <citation type="submission" date="2023-08" db="EMBL/GenBank/DDBJ databases">
        <authorList>
            <person name="Chen Y."/>
            <person name="Shah S."/>
            <person name="Dougan E. K."/>
            <person name="Thang M."/>
            <person name="Chan C."/>
        </authorList>
    </citation>
    <scope>NUCLEOTIDE SEQUENCE</scope>
</reference>
<feature type="transmembrane region" description="Helical" evidence="1">
    <location>
        <begin position="285"/>
        <end position="305"/>
    </location>
</feature>
<name>A0AA36IMC0_9DINO</name>
<feature type="transmembrane region" description="Helical" evidence="1">
    <location>
        <begin position="415"/>
        <end position="436"/>
    </location>
</feature>
<evidence type="ECO:0000313" key="3">
    <source>
        <dbReference type="Proteomes" id="UP001178507"/>
    </source>
</evidence>
<keyword evidence="3" id="KW-1185">Reference proteome</keyword>
<protein>
    <submittedName>
        <fullName evidence="2">Uncharacterized protein</fullName>
    </submittedName>
</protein>
<accession>A0AA36IMC0</accession>
<comment type="caution">
    <text evidence="2">The sequence shown here is derived from an EMBL/GenBank/DDBJ whole genome shotgun (WGS) entry which is preliminary data.</text>
</comment>
<feature type="transmembrane region" description="Helical" evidence="1">
    <location>
        <begin position="312"/>
        <end position="332"/>
    </location>
</feature>
<keyword evidence="1" id="KW-0472">Membrane</keyword>
<proteinExistence type="predicted"/>
<feature type="non-terminal residue" evidence="2">
    <location>
        <position position="1"/>
    </location>
</feature>
<gene>
    <name evidence="2" type="ORF">EVOR1521_LOCUS14784</name>
</gene>
<evidence type="ECO:0000313" key="2">
    <source>
        <dbReference type="EMBL" id="CAJ1389089.1"/>
    </source>
</evidence>
<organism evidence="2 3">
    <name type="scientific">Effrenium voratum</name>
    <dbReference type="NCBI Taxonomy" id="2562239"/>
    <lineage>
        <taxon>Eukaryota</taxon>
        <taxon>Sar</taxon>
        <taxon>Alveolata</taxon>
        <taxon>Dinophyceae</taxon>
        <taxon>Suessiales</taxon>
        <taxon>Symbiodiniaceae</taxon>
        <taxon>Effrenium</taxon>
    </lineage>
</organism>